<dbReference type="AlphaFoldDB" id="A0AAN8WXZ8"/>
<dbReference type="InterPro" id="IPR036396">
    <property type="entry name" value="Cyt_P450_sf"/>
</dbReference>
<accession>A0AAN8WXZ8</accession>
<keyword evidence="11" id="KW-1185">Reference proteome</keyword>
<dbReference type="Gene3D" id="1.10.630.10">
    <property type="entry name" value="Cytochrome P450"/>
    <property type="match status" value="1"/>
</dbReference>
<dbReference type="GO" id="GO:0004497">
    <property type="term" value="F:monooxygenase activity"/>
    <property type="evidence" value="ECO:0007669"/>
    <property type="project" value="UniProtKB-KW"/>
</dbReference>
<dbReference type="PROSITE" id="PS00086">
    <property type="entry name" value="CYTOCHROME_P450"/>
    <property type="match status" value="1"/>
</dbReference>
<dbReference type="InterPro" id="IPR001128">
    <property type="entry name" value="Cyt_P450"/>
</dbReference>
<evidence type="ECO:0000313" key="11">
    <source>
        <dbReference type="Proteomes" id="UP001381693"/>
    </source>
</evidence>
<evidence type="ECO:0000256" key="3">
    <source>
        <dbReference type="ARBA" id="ARBA00022617"/>
    </source>
</evidence>
<reference evidence="10 11" key="1">
    <citation type="submission" date="2023-11" db="EMBL/GenBank/DDBJ databases">
        <title>Halocaridina rubra genome assembly.</title>
        <authorList>
            <person name="Smith C."/>
        </authorList>
    </citation>
    <scope>NUCLEOTIDE SEQUENCE [LARGE SCALE GENOMIC DNA]</scope>
    <source>
        <strain evidence="10">EP-1</strain>
        <tissue evidence="10">Whole</tissue>
    </source>
</reference>
<dbReference type="Pfam" id="PF00067">
    <property type="entry name" value="p450"/>
    <property type="match status" value="1"/>
</dbReference>
<dbReference type="EMBL" id="JAXCGZ010016759">
    <property type="protein sequence ID" value="KAK7069359.1"/>
    <property type="molecule type" value="Genomic_DNA"/>
</dbReference>
<dbReference type="SUPFAM" id="SSF48264">
    <property type="entry name" value="Cytochrome P450"/>
    <property type="match status" value="1"/>
</dbReference>
<dbReference type="GO" id="GO:0005506">
    <property type="term" value="F:iron ion binding"/>
    <property type="evidence" value="ECO:0007669"/>
    <property type="project" value="InterPro"/>
</dbReference>
<dbReference type="PRINTS" id="PR00463">
    <property type="entry name" value="EP450I"/>
</dbReference>
<evidence type="ECO:0000256" key="5">
    <source>
        <dbReference type="ARBA" id="ARBA00023002"/>
    </source>
</evidence>
<dbReference type="InterPro" id="IPR002401">
    <property type="entry name" value="Cyt_P450_E_grp-I"/>
</dbReference>
<keyword evidence="5 9" id="KW-0560">Oxidoreductase</keyword>
<evidence type="ECO:0000256" key="4">
    <source>
        <dbReference type="ARBA" id="ARBA00022723"/>
    </source>
</evidence>
<keyword evidence="7 9" id="KW-0503">Monooxygenase</keyword>
<dbReference type="GO" id="GO:0020037">
    <property type="term" value="F:heme binding"/>
    <property type="evidence" value="ECO:0007669"/>
    <property type="project" value="InterPro"/>
</dbReference>
<feature type="binding site" description="axial binding residue" evidence="8">
    <location>
        <position position="77"/>
    </location>
    <ligand>
        <name>heme</name>
        <dbReference type="ChEBI" id="CHEBI:30413"/>
    </ligand>
    <ligandPart>
        <name>Fe</name>
        <dbReference type="ChEBI" id="CHEBI:18248"/>
    </ligandPart>
</feature>
<proteinExistence type="inferred from homology"/>
<evidence type="ECO:0000256" key="7">
    <source>
        <dbReference type="ARBA" id="ARBA00023033"/>
    </source>
</evidence>
<dbReference type="Proteomes" id="UP001381693">
    <property type="component" value="Unassembled WGS sequence"/>
</dbReference>
<comment type="similarity">
    <text evidence="2 9">Belongs to the cytochrome P450 family.</text>
</comment>
<keyword evidence="4 8" id="KW-0479">Metal-binding</keyword>
<dbReference type="GO" id="GO:0016705">
    <property type="term" value="F:oxidoreductase activity, acting on paired donors, with incorporation or reduction of molecular oxygen"/>
    <property type="evidence" value="ECO:0007669"/>
    <property type="project" value="InterPro"/>
</dbReference>
<evidence type="ECO:0000256" key="2">
    <source>
        <dbReference type="ARBA" id="ARBA00010617"/>
    </source>
</evidence>
<comment type="caution">
    <text evidence="10">The sequence shown here is derived from an EMBL/GenBank/DDBJ whole genome shotgun (WGS) entry which is preliminary data.</text>
</comment>
<protein>
    <recommendedName>
        <fullName evidence="12">Cytochrome P450</fullName>
    </recommendedName>
</protein>
<evidence type="ECO:0000256" key="9">
    <source>
        <dbReference type="RuleBase" id="RU000461"/>
    </source>
</evidence>
<dbReference type="InterPro" id="IPR050479">
    <property type="entry name" value="CYP11_CYP27_families"/>
</dbReference>
<feature type="non-terminal residue" evidence="10">
    <location>
        <position position="93"/>
    </location>
</feature>
<evidence type="ECO:0000313" key="10">
    <source>
        <dbReference type="EMBL" id="KAK7069359.1"/>
    </source>
</evidence>
<name>A0AAN8WXZ8_HALRR</name>
<evidence type="ECO:0000256" key="8">
    <source>
        <dbReference type="PIRSR" id="PIRSR602401-1"/>
    </source>
</evidence>
<organism evidence="10 11">
    <name type="scientific">Halocaridina rubra</name>
    <name type="common">Hawaiian red shrimp</name>
    <dbReference type="NCBI Taxonomy" id="373956"/>
    <lineage>
        <taxon>Eukaryota</taxon>
        <taxon>Metazoa</taxon>
        <taxon>Ecdysozoa</taxon>
        <taxon>Arthropoda</taxon>
        <taxon>Crustacea</taxon>
        <taxon>Multicrustacea</taxon>
        <taxon>Malacostraca</taxon>
        <taxon>Eumalacostraca</taxon>
        <taxon>Eucarida</taxon>
        <taxon>Decapoda</taxon>
        <taxon>Pleocyemata</taxon>
        <taxon>Caridea</taxon>
        <taxon>Atyoidea</taxon>
        <taxon>Atyidae</taxon>
        <taxon>Halocaridina</taxon>
    </lineage>
</organism>
<sequence length="93" mass="10906">MPPMFGPERQIQEDLQFKGYTLKKGWTILCLGGLLGWEESYFRNADKFIPERWLRHRPLGPIEPFIVQPFSHGTRMCIGRRIAEQSAYILIAR</sequence>
<comment type="cofactor">
    <cofactor evidence="1 8">
        <name>heme</name>
        <dbReference type="ChEBI" id="CHEBI:30413"/>
    </cofactor>
</comment>
<gene>
    <name evidence="10" type="ORF">SK128_016357</name>
</gene>
<dbReference type="PANTHER" id="PTHR24279:SF120">
    <property type="entry name" value="CYTOCHROME P450"/>
    <property type="match status" value="1"/>
</dbReference>
<evidence type="ECO:0008006" key="12">
    <source>
        <dbReference type="Google" id="ProtNLM"/>
    </source>
</evidence>
<dbReference type="PANTHER" id="PTHR24279">
    <property type="entry name" value="CYTOCHROME P450"/>
    <property type="match status" value="1"/>
</dbReference>
<dbReference type="InterPro" id="IPR017972">
    <property type="entry name" value="Cyt_P450_CS"/>
</dbReference>
<evidence type="ECO:0000256" key="1">
    <source>
        <dbReference type="ARBA" id="ARBA00001971"/>
    </source>
</evidence>
<evidence type="ECO:0000256" key="6">
    <source>
        <dbReference type="ARBA" id="ARBA00023004"/>
    </source>
</evidence>
<keyword evidence="6 8" id="KW-0408">Iron</keyword>
<keyword evidence="3 8" id="KW-0349">Heme</keyword>